<reference evidence="1" key="1">
    <citation type="journal article" date="2021" name="Proc. Natl. Acad. Sci. U.S.A.">
        <title>A Catalog of Tens of Thousands of Viruses from Human Metagenomes Reveals Hidden Associations with Chronic Diseases.</title>
        <authorList>
            <person name="Tisza M.J."/>
            <person name="Buck C.B."/>
        </authorList>
    </citation>
    <scope>NUCLEOTIDE SEQUENCE</scope>
    <source>
        <strain evidence="1">Ct8LX107</strain>
    </source>
</reference>
<organism evidence="1">
    <name type="scientific">Siphoviridae sp. ct8LX107</name>
    <dbReference type="NCBI Taxonomy" id="2826169"/>
    <lineage>
        <taxon>Viruses</taxon>
        <taxon>Duplodnaviria</taxon>
        <taxon>Heunggongvirae</taxon>
        <taxon>Uroviricota</taxon>
        <taxon>Caudoviricetes</taxon>
    </lineage>
</organism>
<sequence>MKITTSKGKAFDIGFICSPLSAPEHVIIETSDTRPLSEIAADFEGLESIKKEDDTRGSSVYEMYEGFSRLVELHRYADGSVRLTLEKE</sequence>
<protein>
    <submittedName>
        <fullName evidence="1">Uncharacterized protein</fullName>
    </submittedName>
</protein>
<proteinExistence type="predicted"/>
<dbReference type="EMBL" id="BK015706">
    <property type="protein sequence ID" value="DAE21068.1"/>
    <property type="molecule type" value="Genomic_DNA"/>
</dbReference>
<name>A0A8S5QR18_9CAUD</name>
<accession>A0A8S5QR18</accession>
<evidence type="ECO:0000313" key="1">
    <source>
        <dbReference type="EMBL" id="DAE21068.1"/>
    </source>
</evidence>